<dbReference type="EMBL" id="JACOQL010000001">
    <property type="protein sequence ID" value="MBC9246017.1"/>
    <property type="molecule type" value="Genomic_DNA"/>
</dbReference>
<evidence type="ECO:0000313" key="4">
    <source>
        <dbReference type="EMBL" id="MBC9246017.1"/>
    </source>
</evidence>
<dbReference type="InterPro" id="IPR025996">
    <property type="entry name" value="MT1864/Rv1816-like_C"/>
</dbReference>
<feature type="domain" description="HTH-type transcriptional regulator MT1864/Rv1816-like C-terminal" evidence="3">
    <location>
        <begin position="101"/>
        <end position="204"/>
    </location>
</feature>
<evidence type="ECO:0000256" key="2">
    <source>
        <dbReference type="ARBA" id="ARBA00023163"/>
    </source>
</evidence>
<evidence type="ECO:0000259" key="3">
    <source>
        <dbReference type="Pfam" id="PF13305"/>
    </source>
</evidence>
<sequence length="223" mass="25159">MNTYGSGDKMGMHNDILNGLGLHGQAIVAAMQIMQVNKEHRPTLLQVSKILGVPAADIRRIFKNEENLLIAIAEQGLVRLIDATTKAIVKVDQDDPIGQYMALGDAYLEWADQNRSQFRLITNAAVFDALRTPQTRRYLDSLNELMVRILERARAAGLLHHDEDINTIVVSSRVFAHGLARYIIDSRMKDFRPNEPQLESAKEMLNNFIIRYLGQPARSKLPI</sequence>
<dbReference type="Pfam" id="PF13305">
    <property type="entry name" value="TetR_C_33"/>
    <property type="match status" value="1"/>
</dbReference>
<dbReference type="SUPFAM" id="SSF48498">
    <property type="entry name" value="Tetracyclin repressor-like, C-terminal domain"/>
    <property type="match status" value="1"/>
</dbReference>
<dbReference type="InterPro" id="IPR036271">
    <property type="entry name" value="Tet_transcr_reg_TetR-rel_C_sf"/>
</dbReference>
<dbReference type="Proteomes" id="UP000608594">
    <property type="component" value="Unassembled WGS sequence"/>
</dbReference>
<dbReference type="Gene3D" id="1.10.357.10">
    <property type="entry name" value="Tetracycline Repressor, domain 2"/>
    <property type="match status" value="1"/>
</dbReference>
<evidence type="ECO:0000256" key="1">
    <source>
        <dbReference type="ARBA" id="ARBA00023015"/>
    </source>
</evidence>
<protein>
    <submittedName>
        <fullName evidence="4">TetR/AcrR family transcriptional regulator</fullName>
    </submittedName>
</protein>
<name>A0A926GCX7_9RHOB</name>
<accession>A0A926GCX7</accession>
<evidence type="ECO:0000313" key="5">
    <source>
        <dbReference type="Proteomes" id="UP000608594"/>
    </source>
</evidence>
<keyword evidence="2" id="KW-0804">Transcription</keyword>
<dbReference type="AlphaFoldDB" id="A0A926GCX7"/>
<reference evidence="4" key="1">
    <citation type="submission" date="2020-08" db="EMBL/GenBank/DDBJ databases">
        <title>Paracoccus amoyensis sp. nov., isolated from the surface seawater at coast of Xiamen, Fujian.</title>
        <authorList>
            <person name="Lyu L."/>
        </authorList>
    </citation>
    <scope>NUCLEOTIDE SEQUENCE</scope>
    <source>
        <strain evidence="4">11-3</strain>
    </source>
</reference>
<comment type="caution">
    <text evidence="4">The sequence shown here is derived from an EMBL/GenBank/DDBJ whole genome shotgun (WGS) entry which is preliminary data.</text>
</comment>
<proteinExistence type="predicted"/>
<gene>
    <name evidence="4" type="ORF">H4P12_04655</name>
</gene>
<keyword evidence="1" id="KW-0805">Transcription regulation</keyword>
<organism evidence="4 5">
    <name type="scientific">Paracoccus amoyensis</name>
    <dbReference type="NCBI Taxonomy" id="2760093"/>
    <lineage>
        <taxon>Bacteria</taxon>
        <taxon>Pseudomonadati</taxon>
        <taxon>Pseudomonadota</taxon>
        <taxon>Alphaproteobacteria</taxon>
        <taxon>Rhodobacterales</taxon>
        <taxon>Paracoccaceae</taxon>
        <taxon>Paracoccus</taxon>
    </lineage>
</organism>
<keyword evidence="5" id="KW-1185">Reference proteome</keyword>